<evidence type="ECO:0000313" key="10">
    <source>
        <dbReference type="Proteomes" id="UP000654075"/>
    </source>
</evidence>
<keyword evidence="5" id="KW-0732">Signal</keyword>
<evidence type="ECO:0000256" key="8">
    <source>
        <dbReference type="PROSITE-ProRule" id="PRU00607"/>
    </source>
</evidence>
<dbReference type="GO" id="GO:0034722">
    <property type="term" value="F:gamma-glutamyl-peptidase activity"/>
    <property type="evidence" value="ECO:0007669"/>
    <property type="project" value="UniProtKB-UniRule"/>
</dbReference>
<feature type="active site" description="Proton donor" evidence="7">
    <location>
        <position position="255"/>
    </location>
</feature>
<reference evidence="9" key="1">
    <citation type="submission" date="2021-02" db="EMBL/GenBank/DDBJ databases">
        <authorList>
            <person name="Dougan E. K."/>
            <person name="Rhodes N."/>
            <person name="Thang M."/>
            <person name="Chan C."/>
        </authorList>
    </citation>
    <scope>NUCLEOTIDE SEQUENCE</scope>
</reference>
<evidence type="ECO:0000313" key="9">
    <source>
        <dbReference type="EMBL" id="CAE8629776.1"/>
    </source>
</evidence>
<name>A0A813GWX8_POLGL</name>
<dbReference type="OMA" id="IHYHQWC"/>
<feature type="active site" description="Nucleophile" evidence="7 8">
    <location>
        <position position="140"/>
    </location>
</feature>
<feature type="non-terminal residue" evidence="9">
    <location>
        <position position="345"/>
    </location>
</feature>
<dbReference type="EC" id="3.4.19.9" evidence="3 8"/>
<dbReference type="AlphaFoldDB" id="A0A813GWX8"/>
<evidence type="ECO:0000256" key="3">
    <source>
        <dbReference type="ARBA" id="ARBA00012886"/>
    </source>
</evidence>
<accession>A0A813GWX8</accession>
<dbReference type="SUPFAM" id="SSF52317">
    <property type="entry name" value="Class I glutamine amidotransferase-like"/>
    <property type="match status" value="1"/>
</dbReference>
<dbReference type="EMBL" id="CAJNNV010029710">
    <property type="protein sequence ID" value="CAE8629776.1"/>
    <property type="molecule type" value="Genomic_DNA"/>
</dbReference>
<dbReference type="PANTHER" id="PTHR11315">
    <property type="entry name" value="PROTEASE FAMILY C26 GAMMA-GLUTAMYL HYDROLASE"/>
    <property type="match status" value="1"/>
</dbReference>
<keyword evidence="4" id="KW-0964">Secreted</keyword>
<dbReference type="PANTHER" id="PTHR11315:SF0">
    <property type="entry name" value="FOLATE GAMMA-GLUTAMYL HYDROLASE"/>
    <property type="match status" value="1"/>
</dbReference>
<comment type="similarity">
    <text evidence="2">Belongs to the peptidase C26 family.</text>
</comment>
<organism evidence="9 10">
    <name type="scientific">Polarella glacialis</name>
    <name type="common">Dinoflagellate</name>
    <dbReference type="NCBI Taxonomy" id="89957"/>
    <lineage>
        <taxon>Eukaryota</taxon>
        <taxon>Sar</taxon>
        <taxon>Alveolata</taxon>
        <taxon>Dinophyceae</taxon>
        <taxon>Suessiales</taxon>
        <taxon>Suessiaceae</taxon>
        <taxon>Polarella</taxon>
    </lineage>
</organism>
<dbReference type="InterPro" id="IPR029062">
    <property type="entry name" value="Class_I_gatase-like"/>
</dbReference>
<dbReference type="Proteomes" id="UP000654075">
    <property type="component" value="Unassembled WGS sequence"/>
</dbReference>
<sequence>CFSSVAAQRGAEELRVAEADLEGPWIGVLGVPADEAGCDTVVRGALADPSSEGSSCFSSIYASFVQAAGARAVGIPYNALEANREVLEKLLESLDGVLFSGGGVNLSDTGSAYFRTGSFIFDWVKRTNDAGRYFPLRGHCMGFQFLSILGAGSDPAVLQSDAFDSEDLSLALEWAVEAPQSRWVSRMPSDVHEIFTKESCTSNLHHDGVSPHSFLTNPQLLSFYRVISTNEDKKGNAFVSTAEARGYPITAFQWHPERPQFDHSPGEGINHSSTAIRANAWVGADFLEEARRRQTEAGSRQRDLPLLRQFVTYGMRQTLAGDSLTGLSNLVFSGFPRLRPEIPDR</sequence>
<dbReference type="InterPro" id="IPR015527">
    <property type="entry name" value="Pept_C26_g-glut_hydrolase"/>
</dbReference>
<dbReference type="GO" id="GO:0005773">
    <property type="term" value="C:vacuole"/>
    <property type="evidence" value="ECO:0007669"/>
    <property type="project" value="TreeGrafter"/>
</dbReference>
<dbReference type="Pfam" id="PF07722">
    <property type="entry name" value="Peptidase_C26"/>
    <property type="match status" value="1"/>
</dbReference>
<feature type="active site" evidence="8">
    <location>
        <position position="255"/>
    </location>
</feature>
<protein>
    <recommendedName>
        <fullName evidence="3 8">folate gamma-glutamyl hydrolase</fullName>
        <ecNumber evidence="3 8">3.4.19.9</ecNumber>
    </recommendedName>
</protein>
<evidence type="ECO:0000256" key="1">
    <source>
        <dbReference type="ARBA" id="ARBA00004239"/>
    </source>
</evidence>
<dbReference type="GO" id="GO:0046900">
    <property type="term" value="P:tetrahydrofolylpolyglutamate metabolic process"/>
    <property type="evidence" value="ECO:0007669"/>
    <property type="project" value="TreeGrafter"/>
</dbReference>
<comment type="catalytic activity">
    <reaction evidence="8">
        <text>(6S)-5,6,7,8-tetrahydrofolyl-(gamma-L-Glu)(n) + (n-1) H2O = (6S)-5,6,7,8-tetrahydrofolate + (n-1) L-glutamate</text>
        <dbReference type="Rhea" id="RHEA:56784"/>
        <dbReference type="Rhea" id="RHEA-COMP:14738"/>
        <dbReference type="ChEBI" id="CHEBI:15377"/>
        <dbReference type="ChEBI" id="CHEBI:29985"/>
        <dbReference type="ChEBI" id="CHEBI:57453"/>
        <dbReference type="ChEBI" id="CHEBI:141005"/>
        <dbReference type="EC" id="3.4.19.9"/>
    </reaction>
</comment>
<evidence type="ECO:0000256" key="2">
    <source>
        <dbReference type="ARBA" id="ARBA00011083"/>
    </source>
</evidence>
<evidence type="ECO:0000256" key="7">
    <source>
        <dbReference type="PIRSR" id="PIRSR615527-1"/>
    </source>
</evidence>
<comment type="subcellular location">
    <subcellularLocation>
        <location evidence="1">Secreted</location>
        <location evidence="1">Extracellular space</location>
    </subcellularLocation>
</comment>
<dbReference type="GO" id="GO:0005576">
    <property type="term" value="C:extracellular region"/>
    <property type="evidence" value="ECO:0007669"/>
    <property type="project" value="UniProtKB-SubCell"/>
</dbReference>
<keyword evidence="10" id="KW-1185">Reference proteome</keyword>
<evidence type="ECO:0000256" key="5">
    <source>
        <dbReference type="ARBA" id="ARBA00022729"/>
    </source>
</evidence>
<proteinExistence type="inferred from homology"/>
<dbReference type="PROSITE" id="PS51275">
    <property type="entry name" value="PEPTIDASE_C26_GGH"/>
    <property type="match status" value="1"/>
</dbReference>
<feature type="non-terminal residue" evidence="9">
    <location>
        <position position="1"/>
    </location>
</feature>
<keyword evidence="6 8" id="KW-0378">Hydrolase</keyword>
<dbReference type="InterPro" id="IPR011697">
    <property type="entry name" value="Peptidase_C26"/>
</dbReference>
<dbReference type="Gene3D" id="3.40.50.880">
    <property type="match status" value="1"/>
</dbReference>
<gene>
    <name evidence="9" type="ORF">PGLA1383_LOCUS46199</name>
</gene>
<evidence type="ECO:0000256" key="6">
    <source>
        <dbReference type="ARBA" id="ARBA00022801"/>
    </source>
</evidence>
<evidence type="ECO:0000256" key="4">
    <source>
        <dbReference type="ARBA" id="ARBA00022525"/>
    </source>
</evidence>
<dbReference type="OrthoDB" id="64220at2759"/>
<comment type="caution">
    <text evidence="9">The sequence shown here is derived from an EMBL/GenBank/DDBJ whole genome shotgun (WGS) entry which is preliminary data.</text>
</comment>